<dbReference type="PANTHER" id="PTHR24106">
    <property type="entry name" value="NACHT, LRR AND CARD DOMAINS-CONTAINING"/>
    <property type="match status" value="1"/>
</dbReference>
<dbReference type="Pfam" id="PF00560">
    <property type="entry name" value="LRR_1"/>
    <property type="match status" value="1"/>
</dbReference>
<name>A0ABR3M891_9TELE</name>
<dbReference type="SMART" id="SM00368">
    <property type="entry name" value="LRR_RI"/>
    <property type="match status" value="1"/>
</dbReference>
<proteinExistence type="predicted"/>
<dbReference type="Proteomes" id="UP001558613">
    <property type="component" value="Unassembled WGS sequence"/>
</dbReference>
<protein>
    <submittedName>
        <fullName evidence="3">Uncharacterized protein</fullName>
    </submittedName>
</protein>
<evidence type="ECO:0000313" key="4">
    <source>
        <dbReference type="Proteomes" id="UP001558613"/>
    </source>
</evidence>
<dbReference type="InterPro" id="IPR032675">
    <property type="entry name" value="LRR_dom_sf"/>
</dbReference>
<organism evidence="3 4">
    <name type="scientific">Cirrhinus molitorella</name>
    <name type="common">mud carp</name>
    <dbReference type="NCBI Taxonomy" id="172907"/>
    <lineage>
        <taxon>Eukaryota</taxon>
        <taxon>Metazoa</taxon>
        <taxon>Chordata</taxon>
        <taxon>Craniata</taxon>
        <taxon>Vertebrata</taxon>
        <taxon>Euteleostomi</taxon>
        <taxon>Actinopterygii</taxon>
        <taxon>Neopterygii</taxon>
        <taxon>Teleostei</taxon>
        <taxon>Ostariophysi</taxon>
        <taxon>Cypriniformes</taxon>
        <taxon>Cyprinidae</taxon>
        <taxon>Labeoninae</taxon>
        <taxon>Labeonini</taxon>
        <taxon>Cirrhinus</taxon>
    </lineage>
</organism>
<dbReference type="InterPro" id="IPR001611">
    <property type="entry name" value="Leu-rich_rpt"/>
</dbReference>
<keyword evidence="4" id="KW-1185">Reference proteome</keyword>
<evidence type="ECO:0000256" key="1">
    <source>
        <dbReference type="ARBA" id="ARBA00022614"/>
    </source>
</evidence>
<keyword evidence="2" id="KW-0677">Repeat</keyword>
<gene>
    <name evidence="3" type="ORF">QQF64_006572</name>
</gene>
<keyword evidence="1" id="KW-0433">Leucine-rich repeat</keyword>
<sequence length="103" mass="11373">MKKFHTSTENQLRLLPVLRICKKAILDCHNLSFESCGTVASVLQSVNSPLRELDLSNNKLEKSGVNVLLTGLASPYCQLQILSLAGCYFPSTSFHTVVFRNSS</sequence>
<dbReference type="Gene3D" id="3.80.10.10">
    <property type="entry name" value="Ribonuclease Inhibitor"/>
    <property type="match status" value="1"/>
</dbReference>
<dbReference type="InterPro" id="IPR051261">
    <property type="entry name" value="NLR"/>
</dbReference>
<dbReference type="EMBL" id="JAYMGO010000014">
    <property type="protein sequence ID" value="KAL1261307.1"/>
    <property type="molecule type" value="Genomic_DNA"/>
</dbReference>
<dbReference type="SUPFAM" id="SSF52047">
    <property type="entry name" value="RNI-like"/>
    <property type="match status" value="1"/>
</dbReference>
<evidence type="ECO:0000313" key="3">
    <source>
        <dbReference type="EMBL" id="KAL1261307.1"/>
    </source>
</evidence>
<comment type="caution">
    <text evidence="3">The sequence shown here is derived from an EMBL/GenBank/DDBJ whole genome shotgun (WGS) entry which is preliminary data.</text>
</comment>
<evidence type="ECO:0000256" key="2">
    <source>
        <dbReference type="ARBA" id="ARBA00022737"/>
    </source>
</evidence>
<accession>A0ABR3M891</accession>
<reference evidence="3 4" key="1">
    <citation type="submission" date="2023-09" db="EMBL/GenBank/DDBJ databases">
        <authorList>
            <person name="Wang M."/>
        </authorList>
    </citation>
    <scope>NUCLEOTIDE SEQUENCE [LARGE SCALE GENOMIC DNA]</scope>
    <source>
        <strain evidence="3">GT-2023</strain>
        <tissue evidence="3">Liver</tissue>
    </source>
</reference>